<dbReference type="InterPro" id="IPR035909">
    <property type="entry name" value="CheB_C"/>
</dbReference>
<dbReference type="GO" id="GO:0008984">
    <property type="term" value="F:protein-glutamate methylesterase activity"/>
    <property type="evidence" value="ECO:0007669"/>
    <property type="project" value="UniProtKB-EC"/>
</dbReference>
<name>A0ABD5CTR4_9BURK</name>
<reference evidence="6 7" key="1">
    <citation type="submission" date="2023-08" db="EMBL/GenBank/DDBJ databases">
        <title>Genome sequencing of plant associated microbes to promote plant fitness in Sorghum bicolor and Oryza sativa.</title>
        <authorList>
            <person name="Coleman-Derr D."/>
        </authorList>
    </citation>
    <scope>NUCLEOTIDE SEQUENCE [LARGE SCALE GENOMIC DNA]</scope>
    <source>
        <strain evidence="6 7">SLBN-33</strain>
    </source>
</reference>
<dbReference type="SUPFAM" id="SSF52738">
    <property type="entry name" value="Methylesterase CheB, C-terminal domain"/>
    <property type="match status" value="1"/>
</dbReference>
<evidence type="ECO:0000313" key="6">
    <source>
        <dbReference type="EMBL" id="MDR6207502.1"/>
    </source>
</evidence>
<dbReference type="PIRSF" id="PIRSF036461">
    <property type="entry name" value="Chmtx_methlestr"/>
    <property type="match status" value="1"/>
</dbReference>
<evidence type="ECO:0000259" key="5">
    <source>
        <dbReference type="PROSITE" id="PS50122"/>
    </source>
</evidence>
<dbReference type="AlphaFoldDB" id="A0ABD5CTR4"/>
<proteinExistence type="predicted"/>
<feature type="domain" description="CheB-type methylesterase" evidence="5">
    <location>
        <begin position="4"/>
        <end position="192"/>
    </location>
</feature>
<evidence type="ECO:0000313" key="7">
    <source>
        <dbReference type="Proteomes" id="UP001245184"/>
    </source>
</evidence>
<evidence type="ECO:0000256" key="2">
    <source>
        <dbReference type="ARBA" id="ARBA00039140"/>
    </source>
</evidence>
<feature type="active site" evidence="4">
    <location>
        <position position="43"/>
    </location>
</feature>
<dbReference type="PANTHER" id="PTHR42872:SF6">
    <property type="entry name" value="PROTEIN-GLUTAMATE METHYLESTERASE_PROTEIN-GLUTAMINE GLUTAMINASE"/>
    <property type="match status" value="1"/>
</dbReference>
<dbReference type="RefSeq" id="WP_029969951.1">
    <property type="nucleotide sequence ID" value="NZ_ATXV01000009.1"/>
</dbReference>
<dbReference type="InterPro" id="IPR000673">
    <property type="entry name" value="Sig_transdc_resp-reg_Me-estase"/>
</dbReference>
<comment type="caution">
    <text evidence="6">The sequence shown here is derived from an EMBL/GenBank/DDBJ whole genome shotgun (WGS) entry which is preliminary data.</text>
</comment>
<evidence type="ECO:0000256" key="4">
    <source>
        <dbReference type="PROSITE-ProRule" id="PRU00050"/>
    </source>
</evidence>
<gene>
    <name evidence="6" type="ORF">QF025_006222</name>
</gene>
<keyword evidence="4" id="KW-0145">Chemotaxis</keyword>
<evidence type="ECO:0000256" key="1">
    <source>
        <dbReference type="ARBA" id="ARBA00022801"/>
    </source>
</evidence>
<feature type="active site" evidence="4">
    <location>
        <position position="16"/>
    </location>
</feature>
<keyword evidence="1 4" id="KW-0378">Hydrolase</keyword>
<comment type="catalytic activity">
    <reaction evidence="3">
        <text>[protein]-L-glutamate 5-O-methyl ester + H2O = L-glutamyl-[protein] + methanol + H(+)</text>
        <dbReference type="Rhea" id="RHEA:23236"/>
        <dbReference type="Rhea" id="RHEA-COMP:10208"/>
        <dbReference type="Rhea" id="RHEA-COMP:10311"/>
        <dbReference type="ChEBI" id="CHEBI:15377"/>
        <dbReference type="ChEBI" id="CHEBI:15378"/>
        <dbReference type="ChEBI" id="CHEBI:17790"/>
        <dbReference type="ChEBI" id="CHEBI:29973"/>
        <dbReference type="ChEBI" id="CHEBI:82795"/>
        <dbReference type="EC" id="3.1.1.61"/>
    </reaction>
</comment>
<evidence type="ECO:0000256" key="3">
    <source>
        <dbReference type="ARBA" id="ARBA00048267"/>
    </source>
</evidence>
<dbReference type="GO" id="GO:0006935">
    <property type="term" value="P:chemotaxis"/>
    <property type="evidence" value="ECO:0007669"/>
    <property type="project" value="UniProtKB-UniRule"/>
</dbReference>
<feature type="active site" evidence="4">
    <location>
        <position position="134"/>
    </location>
</feature>
<dbReference type="EMBL" id="JAVIZN010000002">
    <property type="protein sequence ID" value="MDR6207502.1"/>
    <property type="molecule type" value="Genomic_DNA"/>
</dbReference>
<organism evidence="6 7">
    <name type="scientific">Paraburkholderia graminis</name>
    <dbReference type="NCBI Taxonomy" id="60548"/>
    <lineage>
        <taxon>Bacteria</taxon>
        <taxon>Pseudomonadati</taxon>
        <taxon>Pseudomonadota</taxon>
        <taxon>Betaproteobacteria</taxon>
        <taxon>Burkholderiales</taxon>
        <taxon>Burkholderiaceae</taxon>
        <taxon>Paraburkholderia</taxon>
    </lineage>
</organism>
<protein>
    <recommendedName>
        <fullName evidence="2">protein-glutamate methylesterase</fullName>
        <ecNumber evidence="2">3.1.1.61</ecNumber>
    </recommendedName>
</protein>
<dbReference type="InterPro" id="IPR011247">
    <property type="entry name" value="Chemotax_prot-Glu_Me-esterase"/>
</dbReference>
<dbReference type="PANTHER" id="PTHR42872">
    <property type="entry name" value="PROTEIN-GLUTAMATE METHYLESTERASE/PROTEIN-GLUTAMINE GLUTAMINASE"/>
    <property type="match status" value="1"/>
</dbReference>
<dbReference type="PROSITE" id="PS50122">
    <property type="entry name" value="CHEB"/>
    <property type="match status" value="1"/>
</dbReference>
<dbReference type="Pfam" id="PF01339">
    <property type="entry name" value="CheB_methylest"/>
    <property type="match status" value="1"/>
</dbReference>
<dbReference type="Proteomes" id="UP001245184">
    <property type="component" value="Unassembled WGS sequence"/>
</dbReference>
<accession>A0ABD5CTR4</accession>
<dbReference type="Gene3D" id="3.40.50.180">
    <property type="entry name" value="Methylesterase CheB, C-terminal domain"/>
    <property type="match status" value="1"/>
</dbReference>
<dbReference type="EC" id="3.1.1.61" evidence="2"/>
<dbReference type="CDD" id="cd16433">
    <property type="entry name" value="CheB"/>
    <property type="match status" value="1"/>
</dbReference>
<sequence>MAKISNGRDIVVVAASLGGLQVLKKIVGVLPADLPASVFIVMHVGTWPSQLPHLLASDSRLPVVHASDGEAIEKGTIYVAPPDRHMLLRDDTVVLSTGPKENFARPAADPLFRSAAVNYGARAIGVVLTGKLDDGAAGLKAIHACGGFTIVQDPSTCAAPDMPDAALKAVPPDVVAPIDDIGPAIVRALTDRTPRRIDMDESERAALELKIAATGYSSPAEMERIGHRTSLTCPECGGVIWRIGEGYPLRYRCHTGHAFSAMSLESRQRSGAEDALWSAVRRLEEELLLVRERLSLAEATHSDDAEALRDEIAPLEAAVEAVRRLALESAKSTRSQKVG</sequence>